<feature type="compositionally biased region" description="Polar residues" evidence="1">
    <location>
        <begin position="184"/>
        <end position="198"/>
    </location>
</feature>
<feature type="domain" description="CUE" evidence="3">
    <location>
        <begin position="44"/>
        <end position="86"/>
    </location>
</feature>
<reference evidence="4 5" key="1">
    <citation type="submission" date="2016-07" db="EMBL/GenBank/DDBJ databases">
        <title>Pervasive Adenine N6-methylation of Active Genes in Fungi.</title>
        <authorList>
            <consortium name="DOE Joint Genome Institute"/>
            <person name="Mondo S.J."/>
            <person name="Dannebaum R.O."/>
            <person name="Kuo R.C."/>
            <person name="Labutti K."/>
            <person name="Haridas S."/>
            <person name="Kuo A."/>
            <person name="Salamov A."/>
            <person name="Ahrendt S.R."/>
            <person name="Lipzen A."/>
            <person name="Sullivan W."/>
            <person name="Andreopoulos W.B."/>
            <person name="Clum A."/>
            <person name="Lindquist E."/>
            <person name="Daum C."/>
            <person name="Ramamoorthy G.K."/>
            <person name="Gryganskyi A."/>
            <person name="Culley D."/>
            <person name="Magnuson J.K."/>
            <person name="James T.Y."/>
            <person name="O'Malley M.A."/>
            <person name="Stajich J.E."/>
            <person name="Spatafora J.W."/>
            <person name="Visel A."/>
            <person name="Grigoriev I.V."/>
        </authorList>
    </citation>
    <scope>NUCLEOTIDE SEQUENCE [LARGE SCALE GENOMIC DNA]</scope>
    <source>
        <strain evidence="4 5">NRRL 1336</strain>
    </source>
</reference>
<feature type="chain" id="PRO_5010855408" description="CUE domain-containing protein" evidence="2">
    <location>
        <begin position="24"/>
        <end position="236"/>
    </location>
</feature>
<keyword evidence="2" id="KW-0732">Signal</keyword>
<evidence type="ECO:0000313" key="4">
    <source>
        <dbReference type="EMBL" id="ORZ18520.1"/>
    </source>
</evidence>
<dbReference type="PROSITE" id="PS51140">
    <property type="entry name" value="CUE"/>
    <property type="match status" value="1"/>
</dbReference>
<dbReference type="Gene3D" id="1.10.8.10">
    <property type="entry name" value="DNA helicase RuvA subunit, C-terminal domain"/>
    <property type="match status" value="1"/>
</dbReference>
<dbReference type="GO" id="GO:0043130">
    <property type="term" value="F:ubiquitin binding"/>
    <property type="evidence" value="ECO:0007669"/>
    <property type="project" value="InterPro"/>
</dbReference>
<dbReference type="SMART" id="SM00546">
    <property type="entry name" value="CUE"/>
    <property type="match status" value="1"/>
</dbReference>
<dbReference type="CDD" id="cd14424">
    <property type="entry name" value="CUE_Cue1p_like"/>
    <property type="match status" value="1"/>
</dbReference>
<feature type="compositionally biased region" description="Low complexity" evidence="1">
    <location>
        <begin position="94"/>
        <end position="119"/>
    </location>
</feature>
<dbReference type="STRING" id="90262.A0A1X2IL84"/>
<comment type="caution">
    <text evidence="4">The sequence shown here is derived from an EMBL/GenBank/DDBJ whole genome shotgun (WGS) entry which is preliminary data.</text>
</comment>
<evidence type="ECO:0000313" key="5">
    <source>
        <dbReference type="Proteomes" id="UP000193560"/>
    </source>
</evidence>
<evidence type="ECO:0000259" key="3">
    <source>
        <dbReference type="PROSITE" id="PS51140"/>
    </source>
</evidence>
<dbReference type="Proteomes" id="UP000193560">
    <property type="component" value="Unassembled WGS sequence"/>
</dbReference>
<feature type="region of interest" description="Disordered" evidence="1">
    <location>
        <begin position="81"/>
        <end position="121"/>
    </location>
</feature>
<evidence type="ECO:0000256" key="2">
    <source>
        <dbReference type="SAM" id="SignalP"/>
    </source>
</evidence>
<dbReference type="OrthoDB" id="3824970at2759"/>
<protein>
    <recommendedName>
        <fullName evidence="3">CUE domain-containing protein</fullName>
    </recommendedName>
</protein>
<name>A0A1X2IL84_9FUNG</name>
<gene>
    <name evidence="4" type="ORF">BCR42DRAFT_449698</name>
</gene>
<accession>A0A1X2IL84</accession>
<feature type="signal peptide" evidence="2">
    <location>
        <begin position="1"/>
        <end position="23"/>
    </location>
</feature>
<feature type="region of interest" description="Disordered" evidence="1">
    <location>
        <begin position="175"/>
        <end position="204"/>
    </location>
</feature>
<dbReference type="Pfam" id="PF02845">
    <property type="entry name" value="CUE"/>
    <property type="match status" value="1"/>
</dbReference>
<proteinExistence type="predicted"/>
<evidence type="ECO:0000256" key="1">
    <source>
        <dbReference type="SAM" id="MobiDB-lite"/>
    </source>
</evidence>
<organism evidence="4 5">
    <name type="scientific">Absidia repens</name>
    <dbReference type="NCBI Taxonomy" id="90262"/>
    <lineage>
        <taxon>Eukaryota</taxon>
        <taxon>Fungi</taxon>
        <taxon>Fungi incertae sedis</taxon>
        <taxon>Mucoromycota</taxon>
        <taxon>Mucoromycotina</taxon>
        <taxon>Mucoromycetes</taxon>
        <taxon>Mucorales</taxon>
        <taxon>Cunninghamellaceae</taxon>
        <taxon>Absidia</taxon>
    </lineage>
</organism>
<dbReference type="InterPro" id="IPR003892">
    <property type="entry name" value="CUE"/>
</dbReference>
<dbReference type="AlphaFoldDB" id="A0A1X2IL84"/>
<sequence>MNDGISILVAVFLIFVVLRWTLGGQQQNQQRRQRRPASRRVHRVTPQMIEMVRAMFPNVPTAAIQADLQRTGSVEVTVDNALRDGGLPMPPTPTTSQPGSPSLNEDSTTSSTSTSRKSTNYGSLMQRYKLDEQNLTQADLAEPPKVWESDAEKRQEMLKKRKEFMVLQARKKLVEQQQQKQKATETPSTPTVASSVDVPSSKPVLDGNFDDLSVDELNTLTPEQRRLHMLQAFEKK</sequence>
<keyword evidence="5" id="KW-1185">Reference proteome</keyword>
<dbReference type="EMBL" id="MCGE01000008">
    <property type="protein sequence ID" value="ORZ18520.1"/>
    <property type="molecule type" value="Genomic_DNA"/>
</dbReference>